<sequence>MASSEQEKPTASTMETESAGPPQLKRIFLDEEDRTLDKSKKVKLDLNVLGDKKIILKYIMDLCITTCKAVGLDFSVLYQEIPSMQVFHVAFCVHQVKRMSLTKTESARLKNIKENIQNYVIMGKNVTMAGSDLLAVWENMAFKTEYPVDIIAKAHTMMCLFELFRERIRELRVGPDVFVVSKNKDTNEIKQRTCSTLGVPVNVRHMLTGIGWDLQVRGTLSKYTSTLCQAAILSNNKKDQYSEKVRVSVERGYGFVPNIKKISEFIEKNSIGTNKPVLTKLSLISAIHGDKSKRRASFPVSFLFKHCSSVQAVEGQSTINYMPDKFDDFGFSSKKAALIYSIHGKEMVIPKVDKAKARQILFHAIFGTGSEDHGILSKITNEAKFLTRESFDADFFKSFFGSSEIIKVDGVKLIYFAKSVEASQCRWLNTGTESYGSYSAFSGFRIKSFSESFNEFISSSEARGDSVRLDDVTTVVKSLDKTLTLLSKKIKESQDSKKDIIFGTTKWRKVETAGFGKDLPGEEIEEKFSETGITFWSN</sequence>
<protein>
    <submittedName>
        <fullName evidence="2">NP</fullName>
    </submittedName>
</protein>
<reference evidence="2" key="1">
    <citation type="submission" date="2020-11" db="EMBL/GenBank/DDBJ databases">
        <authorList>
            <person name="Huang H.-J."/>
            <person name="Li J.-M."/>
        </authorList>
    </citation>
    <scope>NUCLEOTIDE SEQUENCE</scope>
    <source>
        <strain evidence="2">HU-S1</strain>
    </source>
</reference>
<dbReference type="EMBL" id="MW256693">
    <property type="protein sequence ID" value="QWC36500.1"/>
    <property type="molecule type" value="Viral_cRNA"/>
</dbReference>
<accession>A0A8E8FUZ7</accession>
<reference evidence="2" key="2">
    <citation type="journal article" date="2021" name="NPJ Biofilms Microbiomes">
        <title>Diversity and infectivity of the RNA virome among different cryptic species of an agriculturally important insect vector: whitefly Bemisia tabaci.</title>
        <authorList>
            <person name="Huang H.J."/>
            <person name="Ye Z.X."/>
            <person name="Wang X."/>
            <person name="Yan X.T."/>
            <person name="Zhang Y."/>
            <person name="He Y.J."/>
            <person name="Qi Y.H."/>
            <person name="Zhang X.D."/>
            <person name="Zhuo J.C."/>
            <person name="Lu G."/>
            <person name="Lu J.B."/>
            <person name="Mao Q.Z."/>
            <person name="Sun Z.T."/>
            <person name="Yan F."/>
            <person name="Chen J.P."/>
            <person name="Zhang C.X."/>
            <person name="Li J.M."/>
        </authorList>
    </citation>
    <scope>NUCLEOTIDE SEQUENCE</scope>
    <source>
        <strain evidence="2">HU-S1</strain>
    </source>
</reference>
<evidence type="ECO:0000313" key="2">
    <source>
        <dbReference type="EMBL" id="QWC36500.1"/>
    </source>
</evidence>
<evidence type="ECO:0000256" key="1">
    <source>
        <dbReference type="SAM" id="MobiDB-lite"/>
    </source>
</evidence>
<feature type="region of interest" description="Disordered" evidence="1">
    <location>
        <begin position="1"/>
        <end position="24"/>
    </location>
</feature>
<organism evidence="2">
    <name type="scientific">Bemisia tabaci Quaranja-like virus 3</name>
    <dbReference type="NCBI Taxonomy" id="2840016"/>
    <lineage>
        <taxon>Viruses</taxon>
        <taxon>Riboviria</taxon>
        <taxon>Orthornavirae</taxon>
        <taxon>Negarnaviricota</taxon>
        <taxon>Polyploviricotina</taxon>
        <taxon>Insthoviricetes</taxon>
        <taxon>Articulavirales</taxon>
        <taxon>Orthomyxoviridae</taxon>
        <taxon>Quaranjavirus</taxon>
    </lineage>
</organism>
<proteinExistence type="predicted"/>
<name>A0A8E8FUZ7_9ORTO</name>